<organism evidence="9">
    <name type="scientific">viral metagenome</name>
    <dbReference type="NCBI Taxonomy" id="1070528"/>
    <lineage>
        <taxon>unclassified sequences</taxon>
        <taxon>metagenomes</taxon>
        <taxon>organismal metagenomes</taxon>
    </lineage>
</organism>
<dbReference type="InterPro" id="IPR013826">
    <property type="entry name" value="Topo_IA_cen_sub3"/>
</dbReference>
<dbReference type="Gene3D" id="3.40.50.140">
    <property type="match status" value="1"/>
</dbReference>
<keyword evidence="5" id="KW-0238">DNA-binding</keyword>
<dbReference type="PANTHER" id="PTHR42785">
    <property type="entry name" value="DNA TOPOISOMERASE, TYPE IA, CORE"/>
    <property type="match status" value="1"/>
</dbReference>
<reference evidence="9" key="1">
    <citation type="journal article" date="2020" name="Nature">
        <title>Giant virus diversity and host interactions through global metagenomics.</title>
        <authorList>
            <person name="Schulz F."/>
            <person name="Roux S."/>
            <person name="Paez-Espino D."/>
            <person name="Jungbluth S."/>
            <person name="Walsh D.A."/>
            <person name="Denef V.J."/>
            <person name="McMahon K.D."/>
            <person name="Konstantinidis K.T."/>
            <person name="Eloe-Fadrosh E.A."/>
            <person name="Kyrpides N.C."/>
            <person name="Woyke T."/>
        </authorList>
    </citation>
    <scope>NUCLEOTIDE SEQUENCE</scope>
    <source>
        <strain evidence="9">GVMAG-M-3300027759-16</strain>
    </source>
</reference>
<feature type="domain" description="Topo IA-type catalytic" evidence="8">
    <location>
        <begin position="127"/>
        <end position="587"/>
    </location>
</feature>
<sequence>MKLVIVESPAKCKKIAGFLGPDFRVLATMGHIRKLDEDLDALGLDSDFSLRYTFIKEKAKSMNAIVDAAAKASIIYLCADDDREGEAIAYSIACLLKGDPMSFPRSVFHEITEKAVKSAIANPRRIDMNKVYAQQARAVLDMMIGFTISPLLWKYVAKGLSAGRCQTPALRLVHDKERAVKSHVSTSAWTLSIVLGPMGGTMEDELSDQESVLNYLENVHKGTTATIRSVRDAAWTKAPPRPLITSTLQQEVSAVYTLNPKETMKIAQRLYEAGHITYMRTDNATMSVEAVTAAHAWVTKEFGVEYVGTTATAAAADEKPAKKVTTKPDAQEAHEAIRPTHMEVRELPGSEEWSPKERNVYAFIWRRSIQSTMSAATGTKRTVQFTLDADTDAFVWNSSESKTIFQGWQILGKKVDIDSEDEEEISYKLDGVKVGQKYTWKHIQSSPKHTTPPPRFTQATLVRDLEKHGIGRPSTFASLLDVLLEKGYVEVYDSPGIVETSLRYTLTPLEWPPTSEKKEQVIGKEKQKLRPTAVGESVLAMCLKDVPNLFEYSFTSSMEERLDLIAKGAESWKTLCKDIWHSYKDVYVALKDSSSAPTKSEKVNELGEGYKAVLSKNGPLILFNKVFTPLPEGTNLMTLTLEDAKKAIADHAKGFSIGNYEGSPILKKKGPYGEYLQWKEVRVPFVEGEMIDATVGRLVKKTSAVRVGEFAFAVGQYGPYMYKVGLKKKNFVSIPAGIDVSKLTVDGAKELYSAGKKPRK</sequence>
<feature type="domain" description="Toprim" evidence="7">
    <location>
        <begin position="1"/>
        <end position="111"/>
    </location>
</feature>
<dbReference type="InterPro" id="IPR023406">
    <property type="entry name" value="Topo_IA_AS"/>
</dbReference>
<dbReference type="GO" id="GO:0006265">
    <property type="term" value="P:DNA topological change"/>
    <property type="evidence" value="ECO:0007669"/>
    <property type="project" value="InterPro"/>
</dbReference>
<dbReference type="PROSITE" id="PS50880">
    <property type="entry name" value="TOPRIM"/>
    <property type="match status" value="1"/>
</dbReference>
<dbReference type="Pfam" id="PF01751">
    <property type="entry name" value="Toprim"/>
    <property type="match status" value="1"/>
</dbReference>
<evidence type="ECO:0000256" key="3">
    <source>
        <dbReference type="ARBA" id="ARBA00012891"/>
    </source>
</evidence>
<dbReference type="Gene3D" id="2.70.20.10">
    <property type="entry name" value="Topoisomerase I, domain 3"/>
    <property type="match status" value="2"/>
</dbReference>
<dbReference type="PANTHER" id="PTHR42785:SF1">
    <property type="entry name" value="DNA TOPOISOMERASE"/>
    <property type="match status" value="1"/>
</dbReference>
<dbReference type="InterPro" id="IPR023405">
    <property type="entry name" value="Topo_IA_core_domain"/>
</dbReference>
<name>A0A6C0L7U2_9ZZZZ</name>
<evidence type="ECO:0000256" key="4">
    <source>
        <dbReference type="ARBA" id="ARBA00023029"/>
    </source>
</evidence>
<evidence type="ECO:0000259" key="8">
    <source>
        <dbReference type="PROSITE" id="PS52039"/>
    </source>
</evidence>
<dbReference type="SMART" id="SM00493">
    <property type="entry name" value="TOPRIM"/>
    <property type="match status" value="1"/>
</dbReference>
<evidence type="ECO:0000256" key="5">
    <source>
        <dbReference type="ARBA" id="ARBA00023125"/>
    </source>
</evidence>
<protein>
    <recommendedName>
        <fullName evidence="3">DNA topoisomerase</fullName>
        <ecNumber evidence="3">5.6.2.1</ecNumber>
    </recommendedName>
</protein>
<dbReference type="Pfam" id="PF01131">
    <property type="entry name" value="Topoisom_bac"/>
    <property type="match status" value="1"/>
</dbReference>
<dbReference type="GO" id="GO:0003677">
    <property type="term" value="F:DNA binding"/>
    <property type="evidence" value="ECO:0007669"/>
    <property type="project" value="UniProtKB-KW"/>
</dbReference>
<evidence type="ECO:0000256" key="1">
    <source>
        <dbReference type="ARBA" id="ARBA00000213"/>
    </source>
</evidence>
<evidence type="ECO:0000259" key="7">
    <source>
        <dbReference type="PROSITE" id="PS50880"/>
    </source>
</evidence>
<dbReference type="PROSITE" id="PS00396">
    <property type="entry name" value="TOPO_IA_1"/>
    <property type="match status" value="1"/>
</dbReference>
<dbReference type="EMBL" id="MN740439">
    <property type="protein sequence ID" value="QHU26350.1"/>
    <property type="molecule type" value="Genomic_DNA"/>
</dbReference>
<dbReference type="GO" id="GO:0003917">
    <property type="term" value="F:DNA topoisomerase type I (single strand cut, ATP-independent) activity"/>
    <property type="evidence" value="ECO:0007669"/>
    <property type="project" value="UniProtKB-EC"/>
</dbReference>
<evidence type="ECO:0000256" key="6">
    <source>
        <dbReference type="ARBA" id="ARBA00023235"/>
    </source>
</evidence>
<dbReference type="InterPro" id="IPR013824">
    <property type="entry name" value="Topo_IA_cen_sub1"/>
</dbReference>
<dbReference type="Gene3D" id="1.10.290.10">
    <property type="entry name" value="Topoisomerase I, domain 4"/>
    <property type="match status" value="1"/>
</dbReference>
<comment type="catalytic activity">
    <reaction evidence="1">
        <text>ATP-independent breakage of single-stranded DNA, followed by passage and rejoining.</text>
        <dbReference type="EC" id="5.6.2.1"/>
    </reaction>
</comment>
<dbReference type="SMART" id="SM00437">
    <property type="entry name" value="TOP1Ac"/>
    <property type="match status" value="1"/>
</dbReference>
<dbReference type="PRINTS" id="PR00417">
    <property type="entry name" value="PRTPISMRASEI"/>
</dbReference>
<dbReference type="InterPro" id="IPR013497">
    <property type="entry name" value="Topo_IA_cen"/>
</dbReference>
<keyword evidence="6" id="KW-0413">Isomerase</keyword>
<keyword evidence="4" id="KW-0799">Topoisomerase</keyword>
<evidence type="ECO:0000256" key="2">
    <source>
        <dbReference type="ARBA" id="ARBA00009446"/>
    </source>
</evidence>
<dbReference type="PROSITE" id="PS52039">
    <property type="entry name" value="TOPO_IA_2"/>
    <property type="match status" value="1"/>
</dbReference>
<dbReference type="EC" id="5.6.2.1" evidence="3"/>
<dbReference type="InterPro" id="IPR013825">
    <property type="entry name" value="Topo_IA_cen_sub2"/>
</dbReference>
<dbReference type="InterPro" id="IPR003602">
    <property type="entry name" value="Topo_IA_DNA-bd_dom"/>
</dbReference>
<dbReference type="InterPro" id="IPR003601">
    <property type="entry name" value="Topo_IA_2"/>
</dbReference>
<dbReference type="SMART" id="SM00436">
    <property type="entry name" value="TOP1Bc"/>
    <property type="match status" value="1"/>
</dbReference>
<dbReference type="InterPro" id="IPR006171">
    <property type="entry name" value="TOPRIM_dom"/>
</dbReference>
<proteinExistence type="inferred from homology"/>
<accession>A0A6C0L7U2</accession>
<dbReference type="CDD" id="cd00186">
    <property type="entry name" value="TOP1Ac"/>
    <property type="match status" value="1"/>
</dbReference>
<comment type="similarity">
    <text evidence="2">Belongs to the type IA topoisomerase family.</text>
</comment>
<dbReference type="Gene3D" id="1.10.460.10">
    <property type="entry name" value="Topoisomerase I, domain 2"/>
    <property type="match status" value="3"/>
</dbReference>
<dbReference type="InterPro" id="IPR000380">
    <property type="entry name" value="Topo_IA"/>
</dbReference>
<dbReference type="SUPFAM" id="SSF56712">
    <property type="entry name" value="Prokaryotic type I DNA topoisomerase"/>
    <property type="match status" value="1"/>
</dbReference>
<dbReference type="AlphaFoldDB" id="A0A6C0L7U2"/>
<evidence type="ECO:0000313" key="9">
    <source>
        <dbReference type="EMBL" id="QHU26350.1"/>
    </source>
</evidence>